<keyword evidence="8" id="KW-1185">Reference proteome</keyword>
<dbReference type="InterPro" id="IPR018060">
    <property type="entry name" value="HTH_AraC"/>
</dbReference>
<keyword evidence="3" id="KW-0804">Transcription</keyword>
<dbReference type="PROSITE" id="PS01124">
    <property type="entry name" value="HTH_ARAC_FAMILY_2"/>
    <property type="match status" value="1"/>
</dbReference>
<evidence type="ECO:0000313" key="7">
    <source>
        <dbReference type="EMBL" id="RPF54018.1"/>
    </source>
</evidence>
<dbReference type="AlphaFoldDB" id="A0A3N5BWA3"/>
<dbReference type="InterPro" id="IPR009057">
    <property type="entry name" value="Homeodomain-like_sf"/>
</dbReference>
<dbReference type="InterPro" id="IPR011006">
    <property type="entry name" value="CheY-like_superfamily"/>
</dbReference>
<evidence type="ECO:0000256" key="1">
    <source>
        <dbReference type="ARBA" id="ARBA00023015"/>
    </source>
</evidence>
<feature type="domain" description="Response regulatory" evidence="6">
    <location>
        <begin position="2"/>
        <end position="118"/>
    </location>
</feature>
<accession>A0A3N5BWA3</accession>
<evidence type="ECO:0000313" key="8">
    <source>
        <dbReference type="Proteomes" id="UP000276443"/>
    </source>
</evidence>
<reference evidence="7 8" key="1">
    <citation type="submission" date="2018-11" db="EMBL/GenBank/DDBJ databases">
        <title>Genomic Encyclopedia of Type Strains, Phase IV (KMG-IV): sequencing the most valuable type-strain genomes for metagenomic binning, comparative biology and taxonomic classification.</title>
        <authorList>
            <person name="Goeker M."/>
        </authorList>
    </citation>
    <scope>NUCLEOTIDE SEQUENCE [LARGE SCALE GENOMIC DNA]</scope>
    <source>
        <strain evidence="7 8">DSM 18090</strain>
    </source>
</reference>
<sequence length="518" mass="60749">MKFLLAESDELEIKGLHWLITANQIPHNEIVEVRTSAEFERAVRANDFDMIILNIDLFNQDEWAKAKHSLRYSKGQIIVHSAHQTFQVAHEALEVGAKHLFIQPITPNEWSAKVRKVVREAGANAKPSQNQDTLQESAIFYGLFGYDFDLTRIQEELLENKDEPSSFVVSVLEIDAVSNQNHGSDRLLHMIKEELQEYSPYIIPNENMIVLIFNLSNFTQHATLTDVEQVFIRLLRLFKERQDISITVGLGNDYHHIHRLRDSYLEAKTSIQRKFYFGVNQVYRFDQPFDLHGIDPILTPDERSQLIHFLEDHDRQGIKEFLFNLFLVEYNQIDQFPHPDYIRIKLTSVMANIRRHMLNNTEMKTLEKQYQLMFNEILNGEELSVIVQKLVYFCYALFNSAGSLNNDMYSKVTQMVVNYIEENYHERRSLSDIALAVNKSKFYISHLFKQETGQTISEYLQKVRTDQAKQLLKDTDKSIQEVGYQVGFDDQSYFSRIFKKWEGQTPNQFKNNIIKKEQ</sequence>
<dbReference type="OrthoDB" id="9788446at2"/>
<keyword evidence="1" id="KW-0805">Transcription regulation</keyword>
<dbReference type="GO" id="GO:0000160">
    <property type="term" value="P:phosphorelay signal transduction system"/>
    <property type="evidence" value="ECO:0007669"/>
    <property type="project" value="InterPro"/>
</dbReference>
<dbReference type="EMBL" id="RKRF01000008">
    <property type="protein sequence ID" value="RPF54018.1"/>
    <property type="molecule type" value="Genomic_DNA"/>
</dbReference>
<dbReference type="SMART" id="SM00342">
    <property type="entry name" value="HTH_ARAC"/>
    <property type="match status" value="1"/>
</dbReference>
<dbReference type="Gene3D" id="1.10.10.60">
    <property type="entry name" value="Homeodomain-like"/>
    <property type="match status" value="2"/>
</dbReference>
<dbReference type="GO" id="GO:0003700">
    <property type="term" value="F:DNA-binding transcription factor activity"/>
    <property type="evidence" value="ECO:0007669"/>
    <property type="project" value="InterPro"/>
</dbReference>
<dbReference type="Pfam" id="PF17853">
    <property type="entry name" value="GGDEF_2"/>
    <property type="match status" value="1"/>
</dbReference>
<evidence type="ECO:0000256" key="4">
    <source>
        <dbReference type="PROSITE-ProRule" id="PRU00169"/>
    </source>
</evidence>
<comment type="caution">
    <text evidence="7">The sequence shown here is derived from an EMBL/GenBank/DDBJ whole genome shotgun (WGS) entry which is preliminary data.</text>
</comment>
<comment type="caution">
    <text evidence="4">Lacks conserved residue(s) required for the propagation of feature annotation.</text>
</comment>
<dbReference type="Proteomes" id="UP000276443">
    <property type="component" value="Unassembled WGS sequence"/>
</dbReference>
<dbReference type="Gene3D" id="3.40.50.2300">
    <property type="match status" value="1"/>
</dbReference>
<dbReference type="GO" id="GO:0043565">
    <property type="term" value="F:sequence-specific DNA binding"/>
    <property type="evidence" value="ECO:0007669"/>
    <property type="project" value="InterPro"/>
</dbReference>
<dbReference type="InterPro" id="IPR041522">
    <property type="entry name" value="CdaR_GGDEF"/>
</dbReference>
<dbReference type="SUPFAM" id="SSF52172">
    <property type="entry name" value="CheY-like"/>
    <property type="match status" value="1"/>
</dbReference>
<dbReference type="InterPro" id="IPR001789">
    <property type="entry name" value="Sig_transdc_resp-reg_receiver"/>
</dbReference>
<dbReference type="SUPFAM" id="SSF46689">
    <property type="entry name" value="Homeodomain-like"/>
    <property type="match status" value="2"/>
</dbReference>
<name>A0A3N5BWA3_9BACI</name>
<evidence type="ECO:0000256" key="2">
    <source>
        <dbReference type="ARBA" id="ARBA00023125"/>
    </source>
</evidence>
<gene>
    <name evidence="7" type="ORF">EDC24_1206</name>
</gene>
<dbReference type="PROSITE" id="PS50110">
    <property type="entry name" value="RESPONSE_REGULATORY"/>
    <property type="match status" value="1"/>
</dbReference>
<keyword evidence="2" id="KW-0238">DNA-binding</keyword>
<dbReference type="Pfam" id="PF12833">
    <property type="entry name" value="HTH_18"/>
    <property type="match status" value="1"/>
</dbReference>
<proteinExistence type="predicted"/>
<dbReference type="PRINTS" id="PR00032">
    <property type="entry name" value="HTHARAC"/>
</dbReference>
<dbReference type="PANTHER" id="PTHR43280">
    <property type="entry name" value="ARAC-FAMILY TRANSCRIPTIONAL REGULATOR"/>
    <property type="match status" value="1"/>
</dbReference>
<dbReference type="InterPro" id="IPR020449">
    <property type="entry name" value="Tscrpt_reg_AraC-type_HTH"/>
</dbReference>
<evidence type="ECO:0000256" key="3">
    <source>
        <dbReference type="ARBA" id="ARBA00023163"/>
    </source>
</evidence>
<evidence type="ECO:0000259" key="6">
    <source>
        <dbReference type="PROSITE" id="PS50110"/>
    </source>
</evidence>
<dbReference type="PANTHER" id="PTHR43280:SF2">
    <property type="entry name" value="HTH-TYPE TRANSCRIPTIONAL REGULATOR EXSA"/>
    <property type="match status" value="1"/>
</dbReference>
<evidence type="ECO:0000259" key="5">
    <source>
        <dbReference type="PROSITE" id="PS01124"/>
    </source>
</evidence>
<dbReference type="RefSeq" id="WP_124220702.1">
    <property type="nucleotide sequence ID" value="NZ_RKRF01000008.1"/>
</dbReference>
<feature type="domain" description="HTH araC/xylS-type" evidence="5">
    <location>
        <begin position="414"/>
        <end position="512"/>
    </location>
</feature>
<organism evidence="7 8">
    <name type="scientific">Aquisalibacillus elongatus</name>
    <dbReference type="NCBI Taxonomy" id="485577"/>
    <lineage>
        <taxon>Bacteria</taxon>
        <taxon>Bacillati</taxon>
        <taxon>Bacillota</taxon>
        <taxon>Bacilli</taxon>
        <taxon>Bacillales</taxon>
        <taxon>Bacillaceae</taxon>
        <taxon>Aquisalibacillus</taxon>
    </lineage>
</organism>
<protein>
    <submittedName>
        <fullName evidence="7">AraC family two component transcriptional regulator</fullName>
    </submittedName>
</protein>